<dbReference type="Pfam" id="PF05229">
    <property type="entry name" value="SCPU"/>
    <property type="match status" value="1"/>
</dbReference>
<proteinExistence type="predicted"/>
<dbReference type="EMBL" id="PZZN01000003">
    <property type="protein sequence ID" value="PTM45046.1"/>
    <property type="molecule type" value="Genomic_DNA"/>
</dbReference>
<dbReference type="SMART" id="SM00972">
    <property type="entry name" value="SCPU"/>
    <property type="match status" value="1"/>
</dbReference>
<feature type="domain" description="Spore coat protein U/FanG" evidence="2">
    <location>
        <begin position="40"/>
        <end position="185"/>
    </location>
</feature>
<accession>A0A2T4YNQ8</accession>
<evidence type="ECO:0000259" key="2">
    <source>
        <dbReference type="Pfam" id="PF05229"/>
    </source>
</evidence>
<protein>
    <submittedName>
        <fullName evidence="3">Spore coat protein U-like protein</fullName>
    </submittedName>
</protein>
<comment type="caution">
    <text evidence="3">The sequence shown here is derived from an EMBL/GenBank/DDBJ whole genome shotgun (WGS) entry which is preliminary data.</text>
</comment>
<organism evidence="3 4">
    <name type="scientific">Sphingomonas aerolata</name>
    <dbReference type="NCBI Taxonomy" id="185951"/>
    <lineage>
        <taxon>Bacteria</taxon>
        <taxon>Pseudomonadati</taxon>
        <taxon>Pseudomonadota</taxon>
        <taxon>Alphaproteobacteria</taxon>
        <taxon>Sphingomonadales</taxon>
        <taxon>Sphingomonadaceae</taxon>
        <taxon>Sphingomonas</taxon>
    </lineage>
</organism>
<name>A0A2T4YNQ8_9SPHN</name>
<evidence type="ECO:0000256" key="1">
    <source>
        <dbReference type="SAM" id="SignalP"/>
    </source>
</evidence>
<dbReference type="InterPro" id="IPR008966">
    <property type="entry name" value="Adhesion_dom_sf"/>
</dbReference>
<dbReference type="InterPro" id="IPR007893">
    <property type="entry name" value="Spore_coat_U/FanG"/>
</dbReference>
<dbReference type="InterPro" id="IPR053167">
    <property type="entry name" value="Spore_coat_component"/>
</dbReference>
<keyword evidence="1" id="KW-0732">Signal</keyword>
<dbReference type="AlphaFoldDB" id="A0A2T4YNQ8"/>
<reference evidence="3 4" key="1">
    <citation type="submission" date="2018-04" db="EMBL/GenBank/DDBJ databases">
        <title>Genomic Encyclopedia of Type Strains, Phase III (KMG-III): the genomes of soil and plant-associated and newly described type strains.</title>
        <authorList>
            <person name="Whitman W."/>
        </authorList>
    </citation>
    <scope>NUCLEOTIDE SEQUENCE [LARGE SCALE GENOMIC DNA]</scope>
    <source>
        <strain evidence="3 4">NW12</strain>
    </source>
</reference>
<feature type="signal peptide" evidence="1">
    <location>
        <begin position="1"/>
        <end position="35"/>
    </location>
</feature>
<keyword evidence="3" id="KW-0946">Virion</keyword>
<dbReference type="PANTHER" id="PTHR37089">
    <property type="entry name" value="PROTEIN U-RELATED"/>
    <property type="match status" value="1"/>
</dbReference>
<keyword evidence="3" id="KW-0167">Capsid protein</keyword>
<dbReference type="Proteomes" id="UP000240996">
    <property type="component" value="Unassembled WGS sequence"/>
</dbReference>
<feature type="chain" id="PRO_5015394594" evidence="1">
    <location>
        <begin position="36"/>
        <end position="188"/>
    </location>
</feature>
<dbReference type="SUPFAM" id="SSF49401">
    <property type="entry name" value="Bacterial adhesins"/>
    <property type="match status" value="1"/>
</dbReference>
<evidence type="ECO:0000313" key="3">
    <source>
        <dbReference type="EMBL" id="PTM45046.1"/>
    </source>
</evidence>
<sequence>MEGCFIMIYRKMTSRVLSIAVGMIAVSGVATSAHAQTASGTIGVSLNILAACAVNGGNSAATMGRIGTIAFADQSGVFGNADATMVAQGSTNAVTVLCTPGLAPKVTVGAGANDAGNVRQLAYLGQTVAYRLYTDASRQDEITIGRQISLGTAATSALTLPIFARASSNGLALPAGTYTDTVQVTLSW</sequence>
<keyword evidence="4" id="KW-1185">Reference proteome</keyword>
<gene>
    <name evidence="3" type="ORF">C8J24_3263</name>
</gene>
<evidence type="ECO:0000313" key="4">
    <source>
        <dbReference type="Proteomes" id="UP000240996"/>
    </source>
</evidence>